<organism evidence="5 6">
    <name type="scientific">Siphonobacter curvatus</name>
    <dbReference type="NCBI Taxonomy" id="2094562"/>
    <lineage>
        <taxon>Bacteria</taxon>
        <taxon>Pseudomonadati</taxon>
        <taxon>Bacteroidota</taxon>
        <taxon>Cytophagia</taxon>
        <taxon>Cytophagales</taxon>
        <taxon>Cytophagaceae</taxon>
        <taxon>Siphonobacter</taxon>
    </lineage>
</organism>
<dbReference type="SMART" id="SM00347">
    <property type="entry name" value="HTH_MARR"/>
    <property type="match status" value="1"/>
</dbReference>
<evidence type="ECO:0000256" key="3">
    <source>
        <dbReference type="ARBA" id="ARBA00023163"/>
    </source>
</evidence>
<dbReference type="Pfam" id="PF01047">
    <property type="entry name" value="MarR"/>
    <property type="match status" value="1"/>
</dbReference>
<evidence type="ECO:0000256" key="2">
    <source>
        <dbReference type="ARBA" id="ARBA00023125"/>
    </source>
</evidence>
<dbReference type="SUPFAM" id="SSF46785">
    <property type="entry name" value="Winged helix' DNA-binding domain"/>
    <property type="match status" value="1"/>
</dbReference>
<name>A0A2S7IJ27_9BACT</name>
<dbReference type="RefSeq" id="WP_104714799.1">
    <property type="nucleotide sequence ID" value="NZ_PTRA01000003.1"/>
</dbReference>
<comment type="caution">
    <text evidence="5">The sequence shown here is derived from an EMBL/GenBank/DDBJ whole genome shotgun (WGS) entry which is preliminary data.</text>
</comment>
<keyword evidence="6" id="KW-1185">Reference proteome</keyword>
<dbReference type="PROSITE" id="PS01117">
    <property type="entry name" value="HTH_MARR_1"/>
    <property type="match status" value="1"/>
</dbReference>
<dbReference type="AlphaFoldDB" id="A0A2S7IJ27"/>
<sequence>MTASDQRAYFFKIDTTIKKVRYVFQKRLDEAGMELTVDQWVLLDHVFHFPGISQNALAEKTAKDNPTVTRILDILVKKGLVERRMAEEDRRKFNLHLTPAGMEKYHIAFPVVAEVRKIGWANLSDQDFDDLVRILDTIYLNITG</sequence>
<evidence type="ECO:0000256" key="1">
    <source>
        <dbReference type="ARBA" id="ARBA00023015"/>
    </source>
</evidence>
<dbReference type="OrthoDB" id="5327581at2"/>
<dbReference type="GO" id="GO:0003677">
    <property type="term" value="F:DNA binding"/>
    <property type="evidence" value="ECO:0007669"/>
    <property type="project" value="UniProtKB-KW"/>
</dbReference>
<dbReference type="Proteomes" id="UP000239590">
    <property type="component" value="Unassembled WGS sequence"/>
</dbReference>
<dbReference type="PRINTS" id="PR00598">
    <property type="entry name" value="HTHMARR"/>
</dbReference>
<dbReference type="InterPro" id="IPR000835">
    <property type="entry name" value="HTH_MarR-typ"/>
</dbReference>
<dbReference type="PROSITE" id="PS50995">
    <property type="entry name" value="HTH_MARR_2"/>
    <property type="match status" value="1"/>
</dbReference>
<dbReference type="InterPro" id="IPR036388">
    <property type="entry name" value="WH-like_DNA-bd_sf"/>
</dbReference>
<accession>A0A2S7IJ27</accession>
<dbReference type="Gene3D" id="1.10.10.10">
    <property type="entry name" value="Winged helix-like DNA-binding domain superfamily/Winged helix DNA-binding domain"/>
    <property type="match status" value="1"/>
</dbReference>
<keyword evidence="2" id="KW-0238">DNA-binding</keyword>
<evidence type="ECO:0000313" key="5">
    <source>
        <dbReference type="EMBL" id="PQA56263.1"/>
    </source>
</evidence>
<proteinExistence type="predicted"/>
<dbReference type="InterPro" id="IPR036390">
    <property type="entry name" value="WH_DNA-bd_sf"/>
</dbReference>
<dbReference type="PANTHER" id="PTHR42756">
    <property type="entry name" value="TRANSCRIPTIONAL REGULATOR, MARR"/>
    <property type="match status" value="1"/>
</dbReference>
<gene>
    <name evidence="5" type="ORF">C5O19_18125</name>
</gene>
<protein>
    <submittedName>
        <fullName evidence="5">MarR family transcriptional regulator</fullName>
    </submittedName>
</protein>
<evidence type="ECO:0000259" key="4">
    <source>
        <dbReference type="PROSITE" id="PS50995"/>
    </source>
</evidence>
<reference evidence="6" key="1">
    <citation type="submission" date="2018-02" db="EMBL/GenBank/DDBJ databases">
        <title>Genome sequencing of Solimonas sp. HR-BB.</title>
        <authorList>
            <person name="Lee Y."/>
            <person name="Jeon C.O."/>
        </authorList>
    </citation>
    <scope>NUCLEOTIDE SEQUENCE [LARGE SCALE GENOMIC DNA]</scope>
    <source>
        <strain evidence="6">HR-U</strain>
    </source>
</reference>
<dbReference type="GO" id="GO:0003700">
    <property type="term" value="F:DNA-binding transcription factor activity"/>
    <property type="evidence" value="ECO:0007669"/>
    <property type="project" value="InterPro"/>
</dbReference>
<evidence type="ECO:0000313" key="6">
    <source>
        <dbReference type="Proteomes" id="UP000239590"/>
    </source>
</evidence>
<dbReference type="InterPro" id="IPR023187">
    <property type="entry name" value="Tscrpt_reg_MarR-type_CS"/>
</dbReference>
<dbReference type="PANTHER" id="PTHR42756:SF1">
    <property type="entry name" value="TRANSCRIPTIONAL REPRESSOR OF EMRAB OPERON"/>
    <property type="match status" value="1"/>
</dbReference>
<keyword evidence="3" id="KW-0804">Transcription</keyword>
<keyword evidence="1" id="KW-0805">Transcription regulation</keyword>
<feature type="domain" description="HTH marR-type" evidence="4">
    <location>
        <begin position="6"/>
        <end position="140"/>
    </location>
</feature>
<dbReference type="EMBL" id="PTRA01000003">
    <property type="protein sequence ID" value="PQA56263.1"/>
    <property type="molecule type" value="Genomic_DNA"/>
</dbReference>